<dbReference type="EMBL" id="HBFL01003360">
    <property type="protein sequence ID" value="CAD8762345.1"/>
    <property type="molecule type" value="Transcribed_RNA"/>
</dbReference>
<name>A0A7S0UHP3_9STRA</name>
<protein>
    <submittedName>
        <fullName evidence="2">Uncharacterized protein</fullName>
    </submittedName>
</protein>
<proteinExistence type="predicted"/>
<evidence type="ECO:0000313" key="2">
    <source>
        <dbReference type="EMBL" id="CAD8762345.1"/>
    </source>
</evidence>
<keyword evidence="1" id="KW-1133">Transmembrane helix</keyword>
<keyword evidence="1" id="KW-0812">Transmembrane</keyword>
<gene>
    <name evidence="2" type="ORF">PDEL1432_LOCUS2385</name>
</gene>
<accession>A0A7S0UHP3</accession>
<sequence>MPIDISLASFTDAMTSSSFHLSDVAVFDGSSIVDPVVVSGSFWSTIQRQFLSVILGQFIATVVFAVVASFLAPQLSALRDTVLSKFTSNDAASNTSEAPKKPFIKADAVARQPDFGKLLICLLIDIVGTSSEALPILGELTDVITAPAAALILQNLYPGSSKFVFAFEFAEEILPLTDFIPFATICWVVDTYFPESSVADVFQLGSYSAVTAEEKAEAFDTTAERINKDR</sequence>
<organism evidence="2">
    <name type="scientific">Pseudo-nitzschia delicatissima</name>
    <dbReference type="NCBI Taxonomy" id="44447"/>
    <lineage>
        <taxon>Eukaryota</taxon>
        <taxon>Sar</taxon>
        <taxon>Stramenopiles</taxon>
        <taxon>Ochrophyta</taxon>
        <taxon>Bacillariophyta</taxon>
        <taxon>Bacillariophyceae</taxon>
        <taxon>Bacillariophycidae</taxon>
        <taxon>Bacillariales</taxon>
        <taxon>Bacillariaceae</taxon>
        <taxon>Pseudo-nitzschia</taxon>
    </lineage>
</organism>
<reference evidence="2" key="1">
    <citation type="submission" date="2021-01" db="EMBL/GenBank/DDBJ databases">
        <authorList>
            <person name="Corre E."/>
            <person name="Pelletier E."/>
            <person name="Niang G."/>
            <person name="Scheremetjew M."/>
            <person name="Finn R."/>
            <person name="Kale V."/>
            <person name="Holt S."/>
            <person name="Cochrane G."/>
            <person name="Meng A."/>
            <person name="Brown T."/>
            <person name="Cohen L."/>
        </authorList>
    </citation>
    <scope>NUCLEOTIDE SEQUENCE</scope>
    <source>
        <strain evidence="2">UNC1205</strain>
    </source>
</reference>
<keyword evidence="1" id="KW-0472">Membrane</keyword>
<evidence type="ECO:0000256" key="1">
    <source>
        <dbReference type="SAM" id="Phobius"/>
    </source>
</evidence>
<dbReference type="AlphaFoldDB" id="A0A7S0UHP3"/>
<feature type="transmembrane region" description="Helical" evidence="1">
    <location>
        <begin position="50"/>
        <end position="72"/>
    </location>
</feature>